<proteinExistence type="predicted"/>
<dbReference type="InterPro" id="IPR012677">
    <property type="entry name" value="Nucleotide-bd_a/b_plait_sf"/>
</dbReference>
<comment type="caution">
    <text evidence="3">The sequence shown here is derived from an EMBL/GenBank/DDBJ whole genome shotgun (WGS) entry which is preliminary data.</text>
</comment>
<gene>
    <name evidence="3" type="ORF">BYL167_LOCUS46899</name>
    <name evidence="2" type="ORF">GIL414_LOCUS38943</name>
</gene>
<dbReference type="SUPFAM" id="SSF54928">
    <property type="entry name" value="RNA-binding domain, RBD"/>
    <property type="match status" value="1"/>
</dbReference>
<dbReference type="Proteomes" id="UP000681720">
    <property type="component" value="Unassembled WGS sequence"/>
</dbReference>
<dbReference type="Gene3D" id="3.30.70.330">
    <property type="match status" value="1"/>
</dbReference>
<feature type="non-terminal residue" evidence="3">
    <location>
        <position position="1"/>
    </location>
</feature>
<name>A0A8S3B099_9BILA</name>
<dbReference type="Proteomes" id="UP000681967">
    <property type="component" value="Unassembled WGS sequence"/>
</dbReference>
<evidence type="ECO:0000313" key="4">
    <source>
        <dbReference type="Proteomes" id="UP000681967"/>
    </source>
</evidence>
<dbReference type="GO" id="GO:0003723">
    <property type="term" value="F:RNA binding"/>
    <property type="evidence" value="ECO:0007669"/>
    <property type="project" value="InterPro"/>
</dbReference>
<accession>A0A8S3B099</accession>
<dbReference type="InterPro" id="IPR035979">
    <property type="entry name" value="RBD_domain_sf"/>
</dbReference>
<dbReference type="EMBL" id="CAJOBH010133590">
    <property type="protein sequence ID" value="CAF4770637.1"/>
    <property type="molecule type" value="Genomic_DNA"/>
</dbReference>
<dbReference type="AlphaFoldDB" id="A0A8S3B099"/>
<dbReference type="InterPro" id="IPR000504">
    <property type="entry name" value="RRM_dom"/>
</dbReference>
<evidence type="ECO:0000313" key="2">
    <source>
        <dbReference type="EMBL" id="CAF4601410.1"/>
    </source>
</evidence>
<reference evidence="3" key="1">
    <citation type="submission" date="2021-02" db="EMBL/GenBank/DDBJ databases">
        <authorList>
            <person name="Nowell W R."/>
        </authorList>
    </citation>
    <scope>NUCLEOTIDE SEQUENCE</scope>
</reference>
<evidence type="ECO:0000259" key="1">
    <source>
        <dbReference type="Pfam" id="PF00076"/>
    </source>
</evidence>
<feature type="non-terminal residue" evidence="3">
    <location>
        <position position="58"/>
    </location>
</feature>
<dbReference type="Pfam" id="PF00076">
    <property type="entry name" value="RRM_1"/>
    <property type="match status" value="1"/>
</dbReference>
<sequence>GASKSVGFIRFDQRSEAEMAISKLNGTIPKGFTEPITVKFANTPNAAKSMIGLPLAPS</sequence>
<dbReference type="EMBL" id="CAJOBJ010104192">
    <property type="protein sequence ID" value="CAF4601410.1"/>
    <property type="molecule type" value="Genomic_DNA"/>
</dbReference>
<organism evidence="3 4">
    <name type="scientific">Rotaria magnacalcarata</name>
    <dbReference type="NCBI Taxonomy" id="392030"/>
    <lineage>
        <taxon>Eukaryota</taxon>
        <taxon>Metazoa</taxon>
        <taxon>Spiralia</taxon>
        <taxon>Gnathifera</taxon>
        <taxon>Rotifera</taxon>
        <taxon>Eurotatoria</taxon>
        <taxon>Bdelloidea</taxon>
        <taxon>Philodinida</taxon>
        <taxon>Philodinidae</taxon>
        <taxon>Rotaria</taxon>
    </lineage>
</organism>
<protein>
    <recommendedName>
        <fullName evidence="1">RRM domain-containing protein</fullName>
    </recommendedName>
</protein>
<feature type="domain" description="RRM" evidence="1">
    <location>
        <begin position="1"/>
        <end position="31"/>
    </location>
</feature>
<evidence type="ECO:0000313" key="3">
    <source>
        <dbReference type="EMBL" id="CAF4770637.1"/>
    </source>
</evidence>